<dbReference type="PANTHER" id="PTHR33393:SF12">
    <property type="entry name" value="CAPSULE BIOSYNTHESIS PROTEIN CAPA"/>
    <property type="match status" value="1"/>
</dbReference>
<dbReference type="Proteomes" id="UP000053467">
    <property type="component" value="Unassembled WGS sequence"/>
</dbReference>
<dbReference type="SMART" id="SM00854">
    <property type="entry name" value="PGA_cap"/>
    <property type="match status" value="1"/>
</dbReference>
<dbReference type="PANTHER" id="PTHR33393">
    <property type="entry name" value="POLYGLUTAMINE SYNTHESIS ACCESSORY PROTEIN RV0574C-RELATED"/>
    <property type="match status" value="1"/>
</dbReference>
<organism evidence="4 5">
    <name type="scientific">candidate division TA06 bacterium 34_109</name>
    <dbReference type="NCBI Taxonomy" id="1635277"/>
    <lineage>
        <taxon>Bacteria</taxon>
        <taxon>Bacteria division TA06</taxon>
    </lineage>
</organism>
<sequence length="377" mass="43933">MKRKSKLILYFIVFFIFLYIILLYGNYLNRKIDAAYKKVLEETYFEKFEIACTGDIFLHTSNIVDAHLKDNEYDFNYVFDEVRDLLKSSDITTCWFGGVVDTLPPYSGYPFFKSPFQILQSLKNTGFDILLRTNHVYDFGQNGLQRTNSFIKTIFLKQIGGYSSKEESEKIIVVKKGKIRVAFLSYTYGTNGLIPKESWEVDLINFKKIRDDIKKAKDVSDFVVVFFHYGNEYERKYSKFQKDVAFFASSNGADIVIGSHPHVVQPLDSFLLDDGRKVYSAYSLGNFYCGQRKKYTNSGVIFKLILERSKRTDGKVKVKKIFFLPTYIIKDSSKDLHKYKVILSGNHLYEKDDTLRNSIINSVKELKELIPEKYILY</sequence>
<protein>
    <recommendedName>
        <fullName evidence="3">Capsule synthesis protein CapA domain-containing protein</fullName>
    </recommendedName>
</protein>
<feature type="transmembrane region" description="Helical" evidence="2">
    <location>
        <begin position="7"/>
        <end position="27"/>
    </location>
</feature>
<keyword evidence="2" id="KW-0472">Membrane</keyword>
<evidence type="ECO:0000313" key="5">
    <source>
        <dbReference type="Proteomes" id="UP000053467"/>
    </source>
</evidence>
<evidence type="ECO:0000259" key="3">
    <source>
        <dbReference type="SMART" id="SM00854"/>
    </source>
</evidence>
<dbReference type="AlphaFoldDB" id="A0A124G0G9"/>
<comment type="caution">
    <text evidence="4">The sequence shown here is derived from an EMBL/GenBank/DDBJ whole genome shotgun (WGS) entry which is preliminary data.</text>
</comment>
<reference evidence="5" key="1">
    <citation type="journal article" date="2015" name="MBio">
        <title>Genome-Resolved Metagenomic Analysis Reveals Roles for Candidate Phyla and Other Microbial Community Members in Biogeochemical Transformations in Oil Reservoirs.</title>
        <authorList>
            <person name="Hu P."/>
            <person name="Tom L."/>
            <person name="Singh A."/>
            <person name="Thomas B.C."/>
            <person name="Baker B.J."/>
            <person name="Piceno Y.M."/>
            <person name="Andersen G.L."/>
            <person name="Banfield J.F."/>
        </authorList>
    </citation>
    <scope>NUCLEOTIDE SEQUENCE [LARGE SCALE GENOMIC DNA]</scope>
</reference>
<evidence type="ECO:0000256" key="1">
    <source>
        <dbReference type="ARBA" id="ARBA00005662"/>
    </source>
</evidence>
<accession>A0A124G0G9</accession>
<dbReference type="InterPro" id="IPR029052">
    <property type="entry name" value="Metallo-depent_PP-like"/>
</dbReference>
<dbReference type="InterPro" id="IPR052169">
    <property type="entry name" value="CW_Biosynth-Accessory"/>
</dbReference>
<dbReference type="CDD" id="cd07381">
    <property type="entry name" value="MPP_CapA"/>
    <property type="match status" value="1"/>
</dbReference>
<comment type="similarity">
    <text evidence="1">Belongs to the CapA family.</text>
</comment>
<dbReference type="EMBL" id="LGGX01000005">
    <property type="protein sequence ID" value="KUK87357.1"/>
    <property type="molecule type" value="Genomic_DNA"/>
</dbReference>
<dbReference type="Gene3D" id="3.60.21.10">
    <property type="match status" value="1"/>
</dbReference>
<dbReference type="InterPro" id="IPR019079">
    <property type="entry name" value="Capsule_synth_CapA"/>
</dbReference>
<feature type="domain" description="Capsule synthesis protein CapA" evidence="3">
    <location>
        <begin position="49"/>
        <end position="291"/>
    </location>
</feature>
<proteinExistence type="inferred from homology"/>
<dbReference type="Pfam" id="PF09587">
    <property type="entry name" value="PGA_cap"/>
    <property type="match status" value="1"/>
</dbReference>
<evidence type="ECO:0000256" key="2">
    <source>
        <dbReference type="SAM" id="Phobius"/>
    </source>
</evidence>
<keyword evidence="2" id="KW-1133">Transmembrane helix</keyword>
<keyword evidence="2" id="KW-0812">Transmembrane</keyword>
<dbReference type="SUPFAM" id="SSF56300">
    <property type="entry name" value="Metallo-dependent phosphatases"/>
    <property type="match status" value="1"/>
</dbReference>
<evidence type="ECO:0000313" key="4">
    <source>
        <dbReference type="EMBL" id="KUK87357.1"/>
    </source>
</evidence>
<name>A0A124G0G9_UNCT6</name>
<gene>
    <name evidence="4" type="ORF">XE03_0755</name>
</gene>